<reference evidence="3" key="1">
    <citation type="submission" date="2015-07" db="EMBL/GenBank/DDBJ databases">
        <title>Genome sequencing of Sunxiuqinia dokdonensis strain SK.</title>
        <authorList>
            <person name="Ahn S."/>
            <person name="Kim B.-C."/>
        </authorList>
    </citation>
    <scope>NUCLEOTIDE SEQUENCE [LARGE SCALE GENOMIC DNA]</scope>
    <source>
        <strain evidence="3">SK</strain>
    </source>
</reference>
<evidence type="ECO:0000313" key="2">
    <source>
        <dbReference type="EMBL" id="KOH42679.1"/>
    </source>
</evidence>
<dbReference type="STRING" id="1409788.NC99_45150"/>
<accession>A0A0L8V2Q5</accession>
<dbReference type="RefSeq" id="WP_053188650.1">
    <property type="nucleotide sequence ID" value="NZ_LGIA01000216.1"/>
</dbReference>
<dbReference type="Proteomes" id="UP000036958">
    <property type="component" value="Unassembled WGS sequence"/>
</dbReference>
<keyword evidence="3" id="KW-1185">Reference proteome</keyword>
<comment type="caution">
    <text evidence="2">The sequence shown here is derived from an EMBL/GenBank/DDBJ whole genome shotgun (WGS) entry which is preliminary data.</text>
</comment>
<feature type="transmembrane region" description="Helical" evidence="1">
    <location>
        <begin position="55"/>
        <end position="73"/>
    </location>
</feature>
<keyword evidence="1" id="KW-0812">Transmembrane</keyword>
<keyword evidence="1" id="KW-1133">Transmembrane helix</keyword>
<feature type="transmembrane region" description="Helical" evidence="1">
    <location>
        <begin position="142"/>
        <end position="166"/>
    </location>
</feature>
<dbReference type="OrthoDB" id="1374111at2"/>
<protein>
    <recommendedName>
        <fullName evidence="4">SMODS and SLOG-associating 2TM effector domain-containing protein</fullName>
    </recommendedName>
</protein>
<sequence length="170" mass="19823">MNELEYFKSLFDREQIRKVELNNEVNIPIGIITLISGGVILVFKEAVTSFCSFNFILIVIIGLLLMASILYLAKSYNNLFKGFNYNYLPDSKELYKHRNELKEYNKEVKKGERESFRKYLIENYASLNSANMKINRSRLDDLYVAKTLVLIALILTIILVFSFMLINLNQ</sequence>
<dbReference type="AlphaFoldDB" id="A0A0L8V2Q5"/>
<proteinExistence type="predicted"/>
<keyword evidence="1" id="KW-0472">Membrane</keyword>
<organism evidence="2 3">
    <name type="scientific">Sunxiuqinia dokdonensis</name>
    <dbReference type="NCBI Taxonomy" id="1409788"/>
    <lineage>
        <taxon>Bacteria</taxon>
        <taxon>Pseudomonadati</taxon>
        <taxon>Bacteroidota</taxon>
        <taxon>Bacteroidia</taxon>
        <taxon>Marinilabiliales</taxon>
        <taxon>Prolixibacteraceae</taxon>
        <taxon>Sunxiuqinia</taxon>
    </lineage>
</organism>
<dbReference type="EMBL" id="LGIA01000216">
    <property type="protein sequence ID" value="KOH42679.1"/>
    <property type="molecule type" value="Genomic_DNA"/>
</dbReference>
<feature type="transmembrane region" description="Helical" evidence="1">
    <location>
        <begin position="25"/>
        <end position="43"/>
    </location>
</feature>
<evidence type="ECO:0000256" key="1">
    <source>
        <dbReference type="SAM" id="Phobius"/>
    </source>
</evidence>
<evidence type="ECO:0008006" key="4">
    <source>
        <dbReference type="Google" id="ProtNLM"/>
    </source>
</evidence>
<gene>
    <name evidence="2" type="ORF">NC99_45150</name>
</gene>
<evidence type="ECO:0000313" key="3">
    <source>
        <dbReference type="Proteomes" id="UP000036958"/>
    </source>
</evidence>
<name>A0A0L8V2Q5_9BACT</name>